<comment type="similarity">
    <text evidence="1 5">Belongs to the MreC family.</text>
</comment>
<comment type="caution">
    <text evidence="8">The sequence shown here is derived from an EMBL/GenBank/DDBJ whole genome shotgun (WGS) entry which is preliminary data.</text>
</comment>
<feature type="compositionally biased region" description="Basic and acidic residues" evidence="6">
    <location>
        <begin position="21"/>
        <end position="45"/>
    </location>
</feature>
<dbReference type="PIRSF" id="PIRSF038471">
    <property type="entry name" value="MreC"/>
    <property type="match status" value="1"/>
</dbReference>
<keyword evidence="3 5" id="KW-0133">Cell shape</keyword>
<dbReference type="Pfam" id="PF04085">
    <property type="entry name" value="MreC"/>
    <property type="match status" value="1"/>
</dbReference>
<evidence type="ECO:0000256" key="4">
    <source>
        <dbReference type="ARBA" id="ARBA00032089"/>
    </source>
</evidence>
<dbReference type="PANTHER" id="PTHR34138">
    <property type="entry name" value="CELL SHAPE-DETERMINING PROTEIN MREC"/>
    <property type="match status" value="1"/>
</dbReference>
<sequence>MALLTPPPLRSLGKSLGSLAPRRDHPLGAEGLNRRGSLEPKDPRSPKRATLVALLLAGATLMTLDQTPVLEPVRSVAGDVFGPAESAASTVAHPLTDIPGWFDSRDKLRGDITDLKAENADLRRQLRTTDFGRNRLEEYDGLTRSAETLGYSLVPARVVAYGEAQSFSHTVTIDAGTDSGVTADMTVIAADGLVGRVLRATRTTATVLLIVDASSVVGGRVGDSMQVGFAHGSGEVSKSGGLDLELVDQSVAPVKGETVVTWGDGQAAPYVAGVPIGRVTGVFASVRDSSRTVRVQPYVDFGALDVVGVVVPAGTKGDRAVIGSDGKLG</sequence>
<feature type="domain" description="Rod shape-determining protein MreC beta-barrel core" evidence="7">
    <location>
        <begin position="163"/>
        <end position="310"/>
    </location>
</feature>
<dbReference type="InterPro" id="IPR007221">
    <property type="entry name" value="MreC"/>
</dbReference>
<evidence type="ECO:0000256" key="1">
    <source>
        <dbReference type="ARBA" id="ARBA00009369"/>
    </source>
</evidence>
<comment type="function">
    <text evidence="5">Involved in formation and maintenance of cell shape.</text>
</comment>
<dbReference type="InterPro" id="IPR042177">
    <property type="entry name" value="Cell/Rod_1"/>
</dbReference>
<evidence type="ECO:0000256" key="3">
    <source>
        <dbReference type="ARBA" id="ARBA00022960"/>
    </source>
</evidence>
<gene>
    <name evidence="8" type="primary">mreC</name>
    <name evidence="8" type="ORF">AB3X52_11650</name>
</gene>
<evidence type="ECO:0000256" key="2">
    <source>
        <dbReference type="ARBA" id="ARBA00013855"/>
    </source>
</evidence>
<accession>A0ABV3SZB0</accession>
<proteinExistence type="inferred from homology"/>
<evidence type="ECO:0000256" key="6">
    <source>
        <dbReference type="SAM" id="MobiDB-lite"/>
    </source>
</evidence>
<organism evidence="8 9">
    <name type="scientific">Nocardioides eburneus</name>
    <dbReference type="NCBI Taxonomy" id="3231482"/>
    <lineage>
        <taxon>Bacteria</taxon>
        <taxon>Bacillati</taxon>
        <taxon>Actinomycetota</taxon>
        <taxon>Actinomycetes</taxon>
        <taxon>Propionibacteriales</taxon>
        <taxon>Nocardioidaceae</taxon>
        <taxon>Nocardioides</taxon>
    </lineage>
</organism>
<dbReference type="PANTHER" id="PTHR34138:SF1">
    <property type="entry name" value="CELL SHAPE-DETERMINING PROTEIN MREC"/>
    <property type="match status" value="1"/>
</dbReference>
<protein>
    <recommendedName>
        <fullName evidence="2 5">Cell shape-determining protein MreC</fullName>
    </recommendedName>
    <alternativeName>
        <fullName evidence="4 5">Cell shape protein MreC</fullName>
    </alternativeName>
</protein>
<evidence type="ECO:0000313" key="9">
    <source>
        <dbReference type="Proteomes" id="UP001556631"/>
    </source>
</evidence>
<keyword evidence="9" id="KW-1185">Reference proteome</keyword>
<dbReference type="Gene3D" id="2.40.10.350">
    <property type="entry name" value="Rod shape-determining protein MreC, domain 2"/>
    <property type="match status" value="1"/>
</dbReference>
<dbReference type="InterPro" id="IPR055342">
    <property type="entry name" value="MreC_beta-barrel_core"/>
</dbReference>
<evidence type="ECO:0000313" key="8">
    <source>
        <dbReference type="EMBL" id="MEX0428274.1"/>
    </source>
</evidence>
<dbReference type="RefSeq" id="WP_367994242.1">
    <property type="nucleotide sequence ID" value="NZ_JBFPJR010000018.1"/>
</dbReference>
<evidence type="ECO:0000259" key="7">
    <source>
        <dbReference type="Pfam" id="PF04085"/>
    </source>
</evidence>
<feature type="region of interest" description="Disordered" evidence="6">
    <location>
        <begin position="1"/>
        <end position="46"/>
    </location>
</feature>
<dbReference type="EMBL" id="JBFPJR010000018">
    <property type="protein sequence ID" value="MEX0428274.1"/>
    <property type="molecule type" value="Genomic_DNA"/>
</dbReference>
<name>A0ABV3SZB0_9ACTN</name>
<dbReference type="InterPro" id="IPR042175">
    <property type="entry name" value="Cell/Rod_MreC_2"/>
</dbReference>
<evidence type="ECO:0000256" key="5">
    <source>
        <dbReference type="PIRNR" id="PIRNR038471"/>
    </source>
</evidence>
<dbReference type="Proteomes" id="UP001556631">
    <property type="component" value="Unassembled WGS sequence"/>
</dbReference>
<reference evidence="8 9" key="1">
    <citation type="submission" date="2024-07" db="EMBL/GenBank/DDBJ databases">
        <authorList>
            <person name="Lee S."/>
            <person name="Kang M."/>
        </authorList>
    </citation>
    <scope>NUCLEOTIDE SEQUENCE [LARGE SCALE GENOMIC DNA]</scope>
    <source>
        <strain evidence="8 9">DS6</strain>
    </source>
</reference>
<dbReference type="Gene3D" id="2.40.10.340">
    <property type="entry name" value="Rod shape-determining protein MreC, domain 1"/>
    <property type="match status" value="1"/>
</dbReference>